<accession>A0A4Q1SDM1</accession>
<organism evidence="2 3">
    <name type="scientific">Silvibacterium dinghuense</name>
    <dbReference type="NCBI Taxonomy" id="1560006"/>
    <lineage>
        <taxon>Bacteria</taxon>
        <taxon>Pseudomonadati</taxon>
        <taxon>Acidobacteriota</taxon>
        <taxon>Terriglobia</taxon>
        <taxon>Terriglobales</taxon>
        <taxon>Acidobacteriaceae</taxon>
        <taxon>Silvibacterium</taxon>
    </lineage>
</organism>
<reference evidence="2 3" key="1">
    <citation type="journal article" date="2016" name="Int. J. Syst. Evol. Microbiol.">
        <title>Acidipila dinghuensis sp. nov., an acidobacterium isolated from forest soil.</title>
        <authorList>
            <person name="Jiang Y.W."/>
            <person name="Wang J."/>
            <person name="Chen M.H."/>
            <person name="Lv Y.Y."/>
            <person name="Qiu L.H."/>
        </authorList>
    </citation>
    <scope>NUCLEOTIDE SEQUENCE [LARGE SCALE GENOMIC DNA]</scope>
    <source>
        <strain evidence="2 3">DHOF10</strain>
    </source>
</reference>
<protein>
    <submittedName>
        <fullName evidence="2">Uncharacterized protein</fullName>
    </submittedName>
</protein>
<dbReference type="AlphaFoldDB" id="A0A4Q1SDM1"/>
<evidence type="ECO:0000313" key="3">
    <source>
        <dbReference type="Proteomes" id="UP000290253"/>
    </source>
</evidence>
<sequence length="201" mass="19928">MSQIVSSSSTTDQFVTDLNQLAEDLQSGNLSAAEQDYVTLSDDALNGTTSSTATSSDSGITASLLSDIASSSSSSTSFVDELNQLGTDLQSGNLTSAQDDFLELDATALNAASAAGTSTSTSSSTTGTSTSASQAESEELINAAVEAMEFGDDSLAGSSLSELASLTSSSSGANILEQDSESLGSSSSSASSSSSTVSLLA</sequence>
<proteinExistence type="predicted"/>
<keyword evidence="3" id="KW-1185">Reference proteome</keyword>
<gene>
    <name evidence="2" type="ORF">ESZ00_11400</name>
</gene>
<dbReference type="OrthoDB" id="9976812at2"/>
<dbReference type="RefSeq" id="WP_129208378.1">
    <property type="nucleotide sequence ID" value="NZ_BMGU01000003.1"/>
</dbReference>
<comment type="caution">
    <text evidence="2">The sequence shown here is derived from an EMBL/GenBank/DDBJ whole genome shotgun (WGS) entry which is preliminary data.</text>
</comment>
<name>A0A4Q1SDM1_9BACT</name>
<evidence type="ECO:0000256" key="1">
    <source>
        <dbReference type="SAM" id="MobiDB-lite"/>
    </source>
</evidence>
<dbReference type="EMBL" id="SDMK01000002">
    <property type="protein sequence ID" value="RXS95203.1"/>
    <property type="molecule type" value="Genomic_DNA"/>
</dbReference>
<feature type="region of interest" description="Disordered" evidence="1">
    <location>
        <begin position="114"/>
        <end position="137"/>
    </location>
</feature>
<evidence type="ECO:0000313" key="2">
    <source>
        <dbReference type="EMBL" id="RXS95203.1"/>
    </source>
</evidence>
<feature type="region of interest" description="Disordered" evidence="1">
    <location>
        <begin position="177"/>
        <end position="201"/>
    </location>
</feature>
<feature type="compositionally biased region" description="Low complexity" evidence="1">
    <location>
        <begin position="114"/>
        <end position="135"/>
    </location>
</feature>
<feature type="compositionally biased region" description="Low complexity" evidence="1">
    <location>
        <begin position="181"/>
        <end position="201"/>
    </location>
</feature>
<dbReference type="Proteomes" id="UP000290253">
    <property type="component" value="Unassembled WGS sequence"/>
</dbReference>